<dbReference type="Pfam" id="PF01497">
    <property type="entry name" value="Peripla_BP_2"/>
    <property type="match status" value="1"/>
</dbReference>
<keyword evidence="3" id="KW-0813">Transport</keyword>
<evidence type="ECO:0000259" key="7">
    <source>
        <dbReference type="PROSITE" id="PS50983"/>
    </source>
</evidence>
<comment type="similarity">
    <text evidence="2">Belongs to the bacterial solute-binding protein 8 family.</text>
</comment>
<feature type="signal peptide" evidence="6">
    <location>
        <begin position="1"/>
        <end position="23"/>
    </location>
</feature>
<dbReference type="Gene3D" id="3.40.50.1980">
    <property type="entry name" value="Nitrogenase molybdenum iron protein domain"/>
    <property type="match status" value="2"/>
</dbReference>
<dbReference type="PROSITE" id="PS51257">
    <property type="entry name" value="PROKAR_LIPOPROTEIN"/>
    <property type="match status" value="1"/>
</dbReference>
<dbReference type="AlphaFoldDB" id="A0A8J3RJS5"/>
<evidence type="ECO:0000256" key="2">
    <source>
        <dbReference type="ARBA" id="ARBA00008814"/>
    </source>
</evidence>
<evidence type="ECO:0000313" key="8">
    <source>
        <dbReference type="EMBL" id="GIH77771.1"/>
    </source>
</evidence>
<dbReference type="InterPro" id="IPR051313">
    <property type="entry name" value="Bact_iron-sidero_bind"/>
</dbReference>
<evidence type="ECO:0000256" key="3">
    <source>
        <dbReference type="ARBA" id="ARBA00022448"/>
    </source>
</evidence>
<feature type="domain" description="Fe/B12 periplasmic-binding" evidence="7">
    <location>
        <begin position="65"/>
        <end position="337"/>
    </location>
</feature>
<keyword evidence="9" id="KW-1185">Reference proteome</keyword>
<sequence>MKALSRRRWATAVITAAAMLTLAACGSGTDSAGTKSAAAGTGSSGKTRSVQHDAGTTEVPVSPKRIVSVSVTLTGHLLALEAPLVASQATPPSPITDANGFFSQWAGVATQRGVQVVYQGFEADIEKVIAAKPDLIIGSASGADSTLKVYDRLKAVAPTVLFRHDGLSWQDLMTKLGGALGLEENAKKVLSAYDQRVAEVKGKIKAPEQDAVLLRDNNTDIPVFTDASAQGALLASLGFTLHAVDPSFAAADNREGGTRKDIVSVSQENVVKAFGDSSLFFVSHSADEITATQAKPLWKDLAAVADKRVHDLGLDSFRIDYYSASNIIDRVEKQFAP</sequence>
<evidence type="ECO:0000256" key="4">
    <source>
        <dbReference type="ARBA" id="ARBA00022729"/>
    </source>
</evidence>
<dbReference type="InterPro" id="IPR002491">
    <property type="entry name" value="ABC_transptr_periplasmic_BD"/>
</dbReference>
<feature type="compositionally biased region" description="Low complexity" evidence="5">
    <location>
        <begin position="33"/>
        <end position="48"/>
    </location>
</feature>
<comment type="caution">
    <text evidence="8">The sequence shown here is derived from an EMBL/GenBank/DDBJ whole genome shotgun (WGS) entry which is preliminary data.</text>
</comment>
<dbReference type="SUPFAM" id="SSF53807">
    <property type="entry name" value="Helical backbone' metal receptor"/>
    <property type="match status" value="1"/>
</dbReference>
<evidence type="ECO:0000313" key="9">
    <source>
        <dbReference type="Proteomes" id="UP000616724"/>
    </source>
</evidence>
<dbReference type="EMBL" id="BOOH01000034">
    <property type="protein sequence ID" value="GIH77771.1"/>
    <property type="molecule type" value="Genomic_DNA"/>
</dbReference>
<organism evidence="8 9">
    <name type="scientific">Planobispora longispora</name>
    <dbReference type="NCBI Taxonomy" id="28887"/>
    <lineage>
        <taxon>Bacteria</taxon>
        <taxon>Bacillati</taxon>
        <taxon>Actinomycetota</taxon>
        <taxon>Actinomycetes</taxon>
        <taxon>Streptosporangiales</taxon>
        <taxon>Streptosporangiaceae</taxon>
        <taxon>Planobispora</taxon>
    </lineage>
</organism>
<evidence type="ECO:0000256" key="5">
    <source>
        <dbReference type="SAM" id="MobiDB-lite"/>
    </source>
</evidence>
<name>A0A8J3RJS5_9ACTN</name>
<dbReference type="Proteomes" id="UP000616724">
    <property type="component" value="Unassembled WGS sequence"/>
</dbReference>
<feature type="region of interest" description="Disordered" evidence="5">
    <location>
        <begin position="33"/>
        <end position="59"/>
    </location>
</feature>
<evidence type="ECO:0000256" key="1">
    <source>
        <dbReference type="ARBA" id="ARBA00004196"/>
    </source>
</evidence>
<feature type="chain" id="PRO_5039512148" evidence="6">
    <location>
        <begin position="24"/>
        <end position="337"/>
    </location>
</feature>
<dbReference type="NCBIfam" id="NF008200">
    <property type="entry name" value="PRK10957.1"/>
    <property type="match status" value="1"/>
</dbReference>
<comment type="subcellular location">
    <subcellularLocation>
        <location evidence="1">Cell envelope</location>
    </subcellularLocation>
</comment>
<dbReference type="FunFam" id="3.40.50.1980:FF:000009">
    <property type="entry name" value="Iron-enterobactin transporter periplasmic binding protein"/>
    <property type="match status" value="1"/>
</dbReference>
<dbReference type="PANTHER" id="PTHR30532:SF24">
    <property type="entry name" value="FERRIC ENTEROBACTIN-BINDING PERIPLASMIC PROTEIN FEPB"/>
    <property type="match status" value="1"/>
</dbReference>
<accession>A0A8J3RJS5</accession>
<dbReference type="GO" id="GO:0030288">
    <property type="term" value="C:outer membrane-bounded periplasmic space"/>
    <property type="evidence" value="ECO:0007669"/>
    <property type="project" value="TreeGrafter"/>
</dbReference>
<dbReference type="PANTHER" id="PTHR30532">
    <property type="entry name" value="IRON III DICITRATE-BINDING PERIPLASMIC PROTEIN"/>
    <property type="match status" value="1"/>
</dbReference>
<reference evidence="8 9" key="1">
    <citation type="submission" date="2021-01" db="EMBL/GenBank/DDBJ databases">
        <title>Whole genome shotgun sequence of Planobispora longispora NBRC 13918.</title>
        <authorList>
            <person name="Komaki H."/>
            <person name="Tamura T."/>
        </authorList>
    </citation>
    <scope>NUCLEOTIDE SEQUENCE [LARGE SCALE GENOMIC DNA]</scope>
    <source>
        <strain evidence="8 9">NBRC 13918</strain>
    </source>
</reference>
<dbReference type="RefSeq" id="WP_203892327.1">
    <property type="nucleotide sequence ID" value="NZ_BOOH01000034.1"/>
</dbReference>
<protein>
    <submittedName>
        <fullName evidence="8">Ferrienterobactin-binding periplasmic protein</fullName>
    </submittedName>
</protein>
<dbReference type="GO" id="GO:1901678">
    <property type="term" value="P:iron coordination entity transport"/>
    <property type="evidence" value="ECO:0007669"/>
    <property type="project" value="UniProtKB-ARBA"/>
</dbReference>
<gene>
    <name evidence="8" type="primary">fepB</name>
    <name evidence="8" type="ORF">Plo01_42000</name>
</gene>
<evidence type="ECO:0000256" key="6">
    <source>
        <dbReference type="SAM" id="SignalP"/>
    </source>
</evidence>
<dbReference type="PROSITE" id="PS50983">
    <property type="entry name" value="FE_B12_PBP"/>
    <property type="match status" value="1"/>
</dbReference>
<proteinExistence type="inferred from homology"/>
<dbReference type="CDD" id="cd01146">
    <property type="entry name" value="FhuD"/>
    <property type="match status" value="1"/>
</dbReference>
<keyword evidence="4 6" id="KW-0732">Signal</keyword>